<reference evidence="1 2" key="1">
    <citation type="submission" date="2022-12" db="EMBL/GenBank/DDBJ databases">
        <authorList>
            <person name="Mo P."/>
        </authorList>
    </citation>
    <scope>NUCLEOTIDE SEQUENCE [LARGE SCALE GENOMIC DNA]</scope>
    <source>
        <strain evidence="1 2">HUAS 2-6</strain>
    </source>
</reference>
<evidence type="ECO:0000313" key="1">
    <source>
        <dbReference type="EMBL" id="WBO61680.1"/>
    </source>
</evidence>
<evidence type="ECO:0000313" key="2">
    <source>
        <dbReference type="Proteomes" id="UP001212326"/>
    </source>
</evidence>
<dbReference type="EMBL" id="CP115300">
    <property type="protein sequence ID" value="WBO61680.1"/>
    <property type="molecule type" value="Genomic_DNA"/>
</dbReference>
<gene>
    <name evidence="1" type="ORF">O1G22_01825</name>
</gene>
<dbReference type="RefSeq" id="WP_270079638.1">
    <property type="nucleotide sequence ID" value="NZ_CP115300.1"/>
</dbReference>
<proteinExistence type="predicted"/>
<sequence length="50" mass="5411">MSGRTALTLDHPPQRRTLVDGRLQQISLDAGLAGMEQALERLHAMSPPSS</sequence>
<keyword evidence="2" id="KW-1185">Reference proteome</keyword>
<dbReference type="Proteomes" id="UP001212326">
    <property type="component" value="Chromosome"/>
</dbReference>
<name>A0ABY7NUD5_9ACTN</name>
<protein>
    <submittedName>
        <fullName evidence="1">Uncharacterized protein</fullName>
    </submittedName>
</protein>
<accession>A0ABY7NUD5</accession>
<organism evidence="1 2">
    <name type="scientific">Streptomyces camelliae</name>
    <dbReference type="NCBI Taxonomy" id="3004093"/>
    <lineage>
        <taxon>Bacteria</taxon>
        <taxon>Bacillati</taxon>
        <taxon>Actinomycetota</taxon>
        <taxon>Actinomycetes</taxon>
        <taxon>Kitasatosporales</taxon>
        <taxon>Streptomycetaceae</taxon>
        <taxon>Streptomyces</taxon>
    </lineage>
</organism>